<keyword evidence="4" id="KW-0488">Methylation</keyword>
<evidence type="ECO:0000256" key="2">
    <source>
        <dbReference type="ARBA" id="ARBA00008344"/>
    </source>
</evidence>
<dbReference type="Pfam" id="PF00071">
    <property type="entry name" value="Ras"/>
    <property type="match status" value="1"/>
</dbReference>
<evidence type="ECO:0000256" key="7">
    <source>
        <dbReference type="ARBA" id="ARBA00023136"/>
    </source>
</evidence>
<dbReference type="SMART" id="SM00175">
    <property type="entry name" value="RAB"/>
    <property type="match status" value="1"/>
</dbReference>
<dbReference type="GO" id="GO:0003924">
    <property type="term" value="F:GTPase activity"/>
    <property type="evidence" value="ECO:0007669"/>
    <property type="project" value="InterPro"/>
</dbReference>
<dbReference type="EMBL" id="JAWQEG010001065">
    <property type="protein sequence ID" value="KAK3882698.1"/>
    <property type="molecule type" value="Genomic_DNA"/>
</dbReference>
<dbReference type="SMART" id="SM00173">
    <property type="entry name" value="RAS"/>
    <property type="match status" value="1"/>
</dbReference>
<evidence type="ECO:0000256" key="1">
    <source>
        <dbReference type="ARBA" id="ARBA00004193"/>
    </source>
</evidence>
<dbReference type="Proteomes" id="UP001286313">
    <property type="component" value="Unassembled WGS sequence"/>
</dbReference>
<comment type="caution">
    <text evidence="12">The sequence shown here is derived from an EMBL/GenBank/DDBJ whole genome shotgun (WGS) entry which is preliminary data.</text>
</comment>
<organism evidence="12 13">
    <name type="scientific">Petrolisthes cinctipes</name>
    <name type="common">Flat porcelain crab</name>
    <dbReference type="NCBI Taxonomy" id="88211"/>
    <lineage>
        <taxon>Eukaryota</taxon>
        <taxon>Metazoa</taxon>
        <taxon>Ecdysozoa</taxon>
        <taxon>Arthropoda</taxon>
        <taxon>Crustacea</taxon>
        <taxon>Multicrustacea</taxon>
        <taxon>Malacostraca</taxon>
        <taxon>Eumalacostraca</taxon>
        <taxon>Eucarida</taxon>
        <taxon>Decapoda</taxon>
        <taxon>Pleocyemata</taxon>
        <taxon>Anomura</taxon>
        <taxon>Galatheoidea</taxon>
        <taxon>Porcellanidae</taxon>
        <taxon>Petrolisthes</taxon>
    </lineage>
</organism>
<evidence type="ECO:0000256" key="6">
    <source>
        <dbReference type="ARBA" id="ARBA00023134"/>
    </source>
</evidence>
<feature type="region of interest" description="Disordered" evidence="11">
    <location>
        <begin position="49"/>
        <end position="246"/>
    </location>
</feature>
<sequence length="436" mass="48869">MFVQRRPESPHCCLRPVAFPPSHPRHIRCVKHRLWERDTWEESECQGTHWGEASKLEQTTKPGGKDQERNLETNATPKKNCNPGQYKRQNESVPQGIGKQREQPEENTGTSVIKQDPNKAQELANDQTIGKQEATKNHNPESNKALEGAQKLETTPGTTDNKDQNTQGTADKLEAENKHTPGATAKQNGEKQEPEAENTTTAKTATDSRGSSSSSSSGKLGQERGQSGGGKSRSGGERYACRMSKPPSDKLPTFKLVVVGDGGVGKSALTIQFFQRLFVTDYDPTIEDSYIQHTEVDAQWCILDVLDTAGQEEFSAMREQYMRKGDGFMLVYSVTDKQSYENIQHFYTQILRVKDRESYPMLLVANKVDLVHMRKVSEEMGRELAHRLNLSYIETSAKDPPLNVDSAFHEVVRIIRDSPPVDGPKKDKLKPRCIIM</sequence>
<evidence type="ECO:0000313" key="13">
    <source>
        <dbReference type="Proteomes" id="UP001286313"/>
    </source>
</evidence>
<protein>
    <recommendedName>
        <fullName evidence="14">Ras-related protein M-Ras</fullName>
    </recommendedName>
</protein>
<evidence type="ECO:0000256" key="3">
    <source>
        <dbReference type="ARBA" id="ARBA00022475"/>
    </source>
</evidence>
<dbReference type="GO" id="GO:0012505">
    <property type="term" value="C:endomembrane system"/>
    <property type="evidence" value="ECO:0007669"/>
    <property type="project" value="UniProtKB-SubCell"/>
</dbReference>
<feature type="compositionally biased region" description="Low complexity" evidence="11">
    <location>
        <begin position="197"/>
        <end position="225"/>
    </location>
</feature>
<dbReference type="InterPro" id="IPR001806">
    <property type="entry name" value="Small_GTPase"/>
</dbReference>
<reference evidence="12" key="1">
    <citation type="submission" date="2023-10" db="EMBL/GenBank/DDBJ databases">
        <title>Genome assemblies of two species of porcelain crab, Petrolisthes cinctipes and Petrolisthes manimaculis (Anomura: Porcellanidae).</title>
        <authorList>
            <person name="Angst P."/>
        </authorList>
    </citation>
    <scope>NUCLEOTIDE SEQUENCE</scope>
    <source>
        <strain evidence="12">PB745_01</strain>
        <tissue evidence="12">Gill</tissue>
    </source>
</reference>
<dbReference type="InterPro" id="IPR005225">
    <property type="entry name" value="Small_GTP-bd"/>
</dbReference>
<feature type="compositionally biased region" description="Polar residues" evidence="11">
    <location>
        <begin position="72"/>
        <end position="83"/>
    </location>
</feature>
<keyword evidence="8" id="KW-0449">Lipoprotein</keyword>
<dbReference type="InterPro" id="IPR027417">
    <property type="entry name" value="P-loop_NTPase"/>
</dbReference>
<dbReference type="PRINTS" id="PR00449">
    <property type="entry name" value="RASTRNSFRMNG"/>
</dbReference>
<keyword evidence="5" id="KW-0547">Nucleotide-binding</keyword>
<keyword evidence="13" id="KW-1185">Reference proteome</keyword>
<dbReference type="PROSITE" id="PS51419">
    <property type="entry name" value="RAB"/>
    <property type="match status" value="1"/>
</dbReference>
<dbReference type="SMART" id="SM00176">
    <property type="entry name" value="RAN"/>
    <property type="match status" value="1"/>
</dbReference>
<evidence type="ECO:0000256" key="10">
    <source>
        <dbReference type="ARBA" id="ARBA00046278"/>
    </source>
</evidence>
<dbReference type="GO" id="GO:0005886">
    <property type="term" value="C:plasma membrane"/>
    <property type="evidence" value="ECO:0007669"/>
    <property type="project" value="UniProtKB-SubCell"/>
</dbReference>
<dbReference type="GO" id="GO:0007165">
    <property type="term" value="P:signal transduction"/>
    <property type="evidence" value="ECO:0007669"/>
    <property type="project" value="InterPro"/>
</dbReference>
<name>A0AAE1KST1_PETCI</name>
<dbReference type="GO" id="GO:0005525">
    <property type="term" value="F:GTP binding"/>
    <property type="evidence" value="ECO:0007669"/>
    <property type="project" value="UniProtKB-KW"/>
</dbReference>
<evidence type="ECO:0000256" key="11">
    <source>
        <dbReference type="SAM" id="MobiDB-lite"/>
    </source>
</evidence>
<evidence type="ECO:0008006" key="14">
    <source>
        <dbReference type="Google" id="ProtNLM"/>
    </source>
</evidence>
<comment type="similarity">
    <text evidence="2">Belongs to the small GTPase superfamily. Ras family.</text>
</comment>
<proteinExistence type="inferred from homology"/>
<gene>
    <name evidence="12" type="ORF">Pcinc_012945</name>
</gene>
<accession>A0AAE1KST1</accession>
<dbReference type="Gene3D" id="3.40.50.300">
    <property type="entry name" value="P-loop containing nucleotide triphosphate hydrolases"/>
    <property type="match status" value="1"/>
</dbReference>
<evidence type="ECO:0000256" key="9">
    <source>
        <dbReference type="ARBA" id="ARBA00023289"/>
    </source>
</evidence>
<dbReference type="AlphaFoldDB" id="A0AAE1KST1"/>
<dbReference type="InterPro" id="IPR020849">
    <property type="entry name" value="Small_GTPase_Ras-type"/>
</dbReference>
<dbReference type="NCBIfam" id="TIGR00231">
    <property type="entry name" value="small_GTP"/>
    <property type="match status" value="1"/>
</dbReference>
<dbReference type="SMART" id="SM00174">
    <property type="entry name" value="RHO"/>
    <property type="match status" value="1"/>
</dbReference>
<dbReference type="PROSITE" id="PS51421">
    <property type="entry name" value="RAS"/>
    <property type="match status" value="1"/>
</dbReference>
<keyword evidence="9" id="KW-0636">Prenylation</keyword>
<dbReference type="PROSITE" id="PS51420">
    <property type="entry name" value="RHO"/>
    <property type="match status" value="1"/>
</dbReference>
<keyword evidence="7" id="KW-0472">Membrane</keyword>
<dbReference type="PANTHER" id="PTHR24070">
    <property type="entry name" value="RAS, DI-RAS, AND RHEB FAMILY MEMBERS OF SMALL GTPASE SUPERFAMILY"/>
    <property type="match status" value="1"/>
</dbReference>
<evidence type="ECO:0000256" key="5">
    <source>
        <dbReference type="ARBA" id="ARBA00022741"/>
    </source>
</evidence>
<keyword evidence="6" id="KW-0342">GTP-binding</keyword>
<evidence type="ECO:0000313" key="12">
    <source>
        <dbReference type="EMBL" id="KAK3882698.1"/>
    </source>
</evidence>
<dbReference type="SUPFAM" id="SSF52540">
    <property type="entry name" value="P-loop containing nucleoside triphosphate hydrolases"/>
    <property type="match status" value="1"/>
</dbReference>
<evidence type="ECO:0000256" key="4">
    <source>
        <dbReference type="ARBA" id="ARBA00022481"/>
    </source>
</evidence>
<dbReference type="FunFam" id="3.40.50.300:FF:000080">
    <property type="entry name" value="Ras-like GTPase Ras1"/>
    <property type="match status" value="1"/>
</dbReference>
<feature type="compositionally biased region" description="Polar residues" evidence="11">
    <location>
        <begin position="152"/>
        <end position="169"/>
    </location>
</feature>
<evidence type="ECO:0000256" key="8">
    <source>
        <dbReference type="ARBA" id="ARBA00023288"/>
    </source>
</evidence>
<keyword evidence="3" id="KW-1003">Cell membrane</keyword>
<comment type="subcellular location">
    <subcellularLocation>
        <location evidence="1">Cell membrane</location>
        <topology evidence="1">Lipid-anchor</topology>
    </subcellularLocation>
    <subcellularLocation>
        <location evidence="10">Endomembrane system</location>
        <topology evidence="10">Lipid-anchor</topology>
        <orientation evidence="10">Cytoplasmic side</orientation>
    </subcellularLocation>
</comment>